<dbReference type="Proteomes" id="UP000002287">
    <property type="component" value="Plasmid pBVIE03"/>
</dbReference>
<dbReference type="EMBL" id="CP000619">
    <property type="protein sequence ID" value="ABO60224.1"/>
    <property type="molecule type" value="Genomic_DNA"/>
</dbReference>
<dbReference type="AlphaFoldDB" id="A4JVC1"/>
<sequence length="149" mass="16297">MNTFIDGLSRIARKVAHDYEARGGKLLRDGDGLDADELAAPDGGLGALLWMTGEFVSDFGVDFATISFERTERASTGYRLVSVATTKPGWSEVVALAFSDFLRSEVMGPNVESVDLGPLFENFSEWVRERGHERVITVAMAAAEPRQPE</sequence>
<gene>
    <name evidence="1" type="ordered locus">Bcep1808_7347</name>
</gene>
<evidence type="ECO:0000313" key="1">
    <source>
        <dbReference type="EMBL" id="ABO60224.1"/>
    </source>
</evidence>
<proteinExistence type="predicted"/>
<organism evidence="1 2">
    <name type="scientific">Burkholderia vietnamiensis (strain G4 / LMG 22486)</name>
    <name type="common">Burkholderia cepacia (strain R1808)</name>
    <dbReference type="NCBI Taxonomy" id="269482"/>
    <lineage>
        <taxon>Bacteria</taxon>
        <taxon>Pseudomonadati</taxon>
        <taxon>Pseudomonadota</taxon>
        <taxon>Betaproteobacteria</taxon>
        <taxon>Burkholderiales</taxon>
        <taxon>Burkholderiaceae</taxon>
        <taxon>Burkholderia</taxon>
        <taxon>Burkholderia cepacia complex</taxon>
    </lineage>
</organism>
<dbReference type="KEGG" id="bvi:Bcep1808_7347"/>
<accession>A4JVC1</accession>
<evidence type="ECO:0000313" key="2">
    <source>
        <dbReference type="Proteomes" id="UP000002287"/>
    </source>
</evidence>
<dbReference type="HOGENOM" id="CLU_1746243_0_0_4"/>
<name>A4JVC1_BURVG</name>
<protein>
    <submittedName>
        <fullName evidence="1">Uncharacterized protein</fullName>
    </submittedName>
</protein>
<reference evidence="1 2" key="1">
    <citation type="submission" date="2007-03" db="EMBL/GenBank/DDBJ databases">
        <title>Complete sequence of plasmid pBVIE03 of Burkholderia vietnamiensis G4.</title>
        <authorList>
            <consortium name="US DOE Joint Genome Institute"/>
            <person name="Copeland A."/>
            <person name="Lucas S."/>
            <person name="Lapidus A."/>
            <person name="Barry K."/>
            <person name="Detter J.C."/>
            <person name="Glavina del Rio T."/>
            <person name="Hammon N."/>
            <person name="Israni S."/>
            <person name="Dalin E."/>
            <person name="Tice H."/>
            <person name="Pitluck S."/>
            <person name="Chain P."/>
            <person name="Malfatti S."/>
            <person name="Shin M."/>
            <person name="Vergez L."/>
            <person name="Schmutz J."/>
            <person name="Larimer F."/>
            <person name="Land M."/>
            <person name="Hauser L."/>
            <person name="Kyrpides N."/>
            <person name="Tiedje J."/>
            <person name="Richardson P."/>
        </authorList>
    </citation>
    <scope>NUCLEOTIDE SEQUENCE [LARGE SCALE GENOMIC DNA]</scope>
    <source>
        <strain evidence="2">G4 / LMG 22486</strain>
        <plasmid evidence="1 2">pBVIE03</plasmid>
    </source>
</reference>
<keyword evidence="1" id="KW-0614">Plasmid</keyword>
<geneLocation type="plasmid" evidence="1 2">
    <name>pBVIE03</name>
</geneLocation>